<dbReference type="EMBL" id="RSDW01000001">
    <property type="protein sequence ID" value="RSL18460.1"/>
    <property type="molecule type" value="Genomic_DNA"/>
</dbReference>
<name>A0A3R9WJ93_9BACT</name>
<accession>A0A3R9WJ93</accession>
<organism evidence="1 2">
    <name type="scientific">Edaphobacter aggregans</name>
    <dbReference type="NCBI Taxonomy" id="570835"/>
    <lineage>
        <taxon>Bacteria</taxon>
        <taxon>Pseudomonadati</taxon>
        <taxon>Acidobacteriota</taxon>
        <taxon>Terriglobia</taxon>
        <taxon>Terriglobales</taxon>
        <taxon>Acidobacteriaceae</taxon>
        <taxon>Edaphobacter</taxon>
    </lineage>
</organism>
<comment type="caution">
    <text evidence="1">The sequence shown here is derived from an EMBL/GenBank/DDBJ whole genome shotgun (WGS) entry which is preliminary data.</text>
</comment>
<evidence type="ECO:0000313" key="1">
    <source>
        <dbReference type="EMBL" id="RSL18460.1"/>
    </source>
</evidence>
<proteinExistence type="predicted"/>
<sequence length="328" mass="35840">MGLGWTHREALAPISRAQKETLFFGMPELGKAHLSFTNGSTNSIFVKMKCGVVAEEFVIPSKTTKVRHIELPNGPIIHGGRVPVSCEIVSDGAVDALRPVGSVVAPGYSAPIRFYDLKTATFQSLTAVGLDTAAETHVMVHNVTDNPVEFTPILREAALSNPITQNLAPRKLGPHDSAEVDIENLLRVFQTQGKSRVTLTLKTDAPMGAIVGAVTQISSPDKLVEDIPLRTSNPPKFARGSYPLRWDEDYTNLITVTNTAEETLRIGGQITAGDVTYVFKRTDISPGSTIVFDVDEWKRDGVPDVNNKTLPKDALYGKFHWISFQCKE</sequence>
<dbReference type="Proteomes" id="UP000269669">
    <property type="component" value="Unassembled WGS sequence"/>
</dbReference>
<reference evidence="1 2" key="1">
    <citation type="submission" date="2018-12" db="EMBL/GenBank/DDBJ databases">
        <title>Sequencing of bacterial isolates from soil warming experiment in Harvard Forest, Massachusetts, USA.</title>
        <authorList>
            <person name="Deangelis K."/>
        </authorList>
    </citation>
    <scope>NUCLEOTIDE SEQUENCE [LARGE SCALE GENOMIC DNA]</scope>
    <source>
        <strain evidence="1 2">EB153</strain>
    </source>
</reference>
<keyword evidence="2" id="KW-1185">Reference proteome</keyword>
<protein>
    <submittedName>
        <fullName evidence="1">Uncharacterized protein</fullName>
    </submittedName>
</protein>
<gene>
    <name evidence="1" type="ORF">EDE15_4035</name>
</gene>
<evidence type="ECO:0000313" key="2">
    <source>
        <dbReference type="Proteomes" id="UP000269669"/>
    </source>
</evidence>
<dbReference type="AlphaFoldDB" id="A0A3R9WJ93"/>